<protein>
    <submittedName>
        <fullName evidence="1">Uncharacterized protein</fullName>
    </submittedName>
</protein>
<comment type="caution">
    <text evidence="1">The sequence shown here is derived from an EMBL/GenBank/DDBJ whole genome shotgun (WGS) entry which is preliminary data.</text>
</comment>
<reference evidence="2" key="1">
    <citation type="journal article" date="2019" name="Int. J. Syst. Evol. Microbiol.">
        <title>The Global Catalogue of Microorganisms (GCM) 10K type strain sequencing project: providing services to taxonomists for standard genome sequencing and annotation.</title>
        <authorList>
            <consortium name="The Broad Institute Genomics Platform"/>
            <consortium name="The Broad Institute Genome Sequencing Center for Infectious Disease"/>
            <person name="Wu L."/>
            <person name="Ma J."/>
        </authorList>
    </citation>
    <scope>NUCLEOTIDE SEQUENCE [LARGE SCALE GENOMIC DNA]</scope>
    <source>
        <strain evidence="2">JCM 17017</strain>
    </source>
</reference>
<name>A0ABP7JG35_9PSEU</name>
<dbReference type="InterPro" id="IPR046828">
    <property type="entry name" value="RepSA"/>
</dbReference>
<gene>
    <name evidence="1" type="ORF">GCM10022380_71830</name>
</gene>
<accession>A0ABP7JG35</accession>
<evidence type="ECO:0000313" key="2">
    <source>
        <dbReference type="Proteomes" id="UP001501624"/>
    </source>
</evidence>
<evidence type="ECO:0000313" key="1">
    <source>
        <dbReference type="EMBL" id="GAA3843185.1"/>
    </source>
</evidence>
<organism evidence="1 2">
    <name type="scientific">Amycolatopsis tucumanensis</name>
    <dbReference type="NCBI Taxonomy" id="401106"/>
    <lineage>
        <taxon>Bacteria</taxon>
        <taxon>Bacillati</taxon>
        <taxon>Actinomycetota</taxon>
        <taxon>Actinomycetes</taxon>
        <taxon>Pseudonocardiales</taxon>
        <taxon>Pseudonocardiaceae</taxon>
        <taxon>Amycolatopsis</taxon>
    </lineage>
</organism>
<proteinExistence type="predicted"/>
<dbReference type="Pfam" id="PF20199">
    <property type="entry name" value="RepSA"/>
    <property type="match status" value="1"/>
</dbReference>
<dbReference type="EMBL" id="BAABCM010000013">
    <property type="protein sequence ID" value="GAA3843185.1"/>
    <property type="molecule type" value="Genomic_DNA"/>
</dbReference>
<dbReference type="RefSeq" id="WP_237338337.1">
    <property type="nucleotide sequence ID" value="NZ_BAABCM010000013.1"/>
</dbReference>
<sequence length="58" mass="6326">MQEPPRLVCPACAESYRTDTYQLAKTGLVGGKRVPETVAEHPCFFVTLTAPAFGSRAR</sequence>
<dbReference type="Proteomes" id="UP001501624">
    <property type="component" value="Unassembled WGS sequence"/>
</dbReference>
<keyword evidence="2" id="KW-1185">Reference proteome</keyword>